<proteinExistence type="predicted"/>
<evidence type="ECO:0000313" key="2">
    <source>
        <dbReference type="Proteomes" id="UP000287198"/>
    </source>
</evidence>
<evidence type="ECO:0008006" key="3">
    <source>
        <dbReference type="Google" id="ProtNLM"/>
    </source>
</evidence>
<comment type="caution">
    <text evidence="1">The sequence shown here is derived from an EMBL/GenBank/DDBJ whole genome shotgun (WGS) entry which is preliminary data.</text>
</comment>
<gene>
    <name evidence="1" type="ORF">CWI69_00405</name>
</gene>
<reference evidence="2" key="1">
    <citation type="journal article" date="2018" name="Front. Microbiol.">
        <title>Genome-Based Analysis Reveals the Taxonomy and Diversity of the Family Idiomarinaceae.</title>
        <authorList>
            <person name="Liu Y."/>
            <person name="Lai Q."/>
            <person name="Shao Z."/>
        </authorList>
    </citation>
    <scope>NUCLEOTIDE SEQUENCE [LARGE SCALE GENOMIC DNA]</scope>
    <source>
        <strain evidence="2">BH195</strain>
    </source>
</reference>
<evidence type="ECO:0000313" key="1">
    <source>
        <dbReference type="EMBL" id="RUO53937.1"/>
    </source>
</evidence>
<dbReference type="AlphaFoldDB" id="A0A432XZ17"/>
<dbReference type="RefSeq" id="WP_126760904.1">
    <property type="nucleotide sequence ID" value="NZ_JBHLTZ010000004.1"/>
</dbReference>
<organism evidence="1 2">
    <name type="scientific">Pseudidiomarina halophila</name>
    <dbReference type="NCBI Taxonomy" id="1449799"/>
    <lineage>
        <taxon>Bacteria</taxon>
        <taxon>Pseudomonadati</taxon>
        <taxon>Pseudomonadota</taxon>
        <taxon>Gammaproteobacteria</taxon>
        <taxon>Alteromonadales</taxon>
        <taxon>Idiomarinaceae</taxon>
        <taxon>Pseudidiomarina</taxon>
    </lineage>
</organism>
<dbReference type="EMBL" id="PIPW01000001">
    <property type="protein sequence ID" value="RUO53937.1"/>
    <property type="molecule type" value="Genomic_DNA"/>
</dbReference>
<accession>A0A432XZ17</accession>
<protein>
    <recommendedName>
        <fullName evidence="3">PIN domain-containing protein</fullName>
    </recommendedName>
</protein>
<sequence length="169" mass="19418">MEREDLILVDTNVIIEAHRASILNEMLGCLSLATVEMCVQETQTGAQNRDPWQNIDEGLIRERMQIFSPTDEDIVVASMALPGIGEVDAGELHLLTQAHFLADQDVWFLASPDKHPMRLAIEYGWRERLVSLERVYRLANSKRKLQLRENFTEAWHQAVCMQFTLNVLK</sequence>
<dbReference type="Proteomes" id="UP000287198">
    <property type="component" value="Unassembled WGS sequence"/>
</dbReference>
<dbReference type="OrthoDB" id="8561189at2"/>
<name>A0A432XZ17_9GAMM</name>
<keyword evidence="2" id="KW-1185">Reference proteome</keyword>